<name>A0A9P8LCI5_9PEZI</name>
<dbReference type="PANTHER" id="PTHR45626">
    <property type="entry name" value="TRANSCRIPTION TERMINATION FACTOR 2-RELATED"/>
    <property type="match status" value="1"/>
</dbReference>
<dbReference type="Pfam" id="PF00097">
    <property type="entry name" value="zf-C3HC4"/>
    <property type="match status" value="1"/>
</dbReference>
<dbReference type="GO" id="GO:0016787">
    <property type="term" value="F:hydrolase activity"/>
    <property type="evidence" value="ECO:0007669"/>
    <property type="project" value="UniProtKB-KW"/>
</dbReference>
<gene>
    <name evidence="11" type="primary">MUS41</name>
    <name evidence="11" type="ORF">GP486_003643</name>
</gene>
<dbReference type="AlphaFoldDB" id="A0A9P8LCI5"/>
<proteinExistence type="inferred from homology"/>
<organism evidence="11 12">
    <name type="scientific">Trichoglossum hirsutum</name>
    <dbReference type="NCBI Taxonomy" id="265104"/>
    <lineage>
        <taxon>Eukaryota</taxon>
        <taxon>Fungi</taxon>
        <taxon>Dikarya</taxon>
        <taxon>Ascomycota</taxon>
        <taxon>Pezizomycotina</taxon>
        <taxon>Geoglossomycetes</taxon>
        <taxon>Geoglossales</taxon>
        <taxon>Geoglossaceae</taxon>
        <taxon>Trichoglossum</taxon>
    </lineage>
</organism>
<evidence type="ECO:0000256" key="9">
    <source>
        <dbReference type="PROSITE-ProRule" id="PRU00175"/>
    </source>
</evidence>
<dbReference type="Gene3D" id="3.40.50.300">
    <property type="entry name" value="P-loop containing nucleotide triphosphate hydrolases"/>
    <property type="match status" value="1"/>
</dbReference>
<dbReference type="SUPFAM" id="SSF52540">
    <property type="entry name" value="P-loop containing nucleoside triphosphate hydrolases"/>
    <property type="match status" value="1"/>
</dbReference>
<dbReference type="Gene3D" id="3.30.40.10">
    <property type="entry name" value="Zinc/RING finger domain, C3HC4 (zinc finger)"/>
    <property type="match status" value="1"/>
</dbReference>
<sequence>MRTPDEQSLVPLPPRIIQIEEVELSKPEREVYDYIFNQAKRTFAENVQAGTLLKSYTMIFAQILRLRQSCCHPILTRKKNIVADEEEAAAAADAASGLADDMDLQTLIARFTADEGEKDANVFGASAMKQIHEEADNECPICTEEPMIEQAVTGCWHSACKKCLLNYIEHQKDRAKPPRCFQCREPINQRDVFEVMKHDGDNDEGSASRPRMSLRRVSANNSAKIGALIKHLKRLRREQPGVKSVVFSQFTSFLDLIEPALQRDRIPFLRFDGSMPQKARAATLD</sequence>
<keyword evidence="8" id="KW-0067">ATP-binding</keyword>
<evidence type="ECO:0000256" key="2">
    <source>
        <dbReference type="ARBA" id="ARBA00022723"/>
    </source>
</evidence>
<evidence type="ECO:0000256" key="5">
    <source>
        <dbReference type="ARBA" id="ARBA00022801"/>
    </source>
</evidence>
<comment type="caution">
    <text evidence="11">The sequence shown here is derived from an EMBL/GenBank/DDBJ whole genome shotgun (WGS) entry which is preliminary data.</text>
</comment>
<keyword evidence="5" id="KW-0378">Hydrolase</keyword>
<dbReference type="Proteomes" id="UP000750711">
    <property type="component" value="Unassembled WGS sequence"/>
</dbReference>
<dbReference type="CDD" id="cd18793">
    <property type="entry name" value="SF2_C_SNF"/>
    <property type="match status" value="1"/>
</dbReference>
<reference evidence="11" key="1">
    <citation type="submission" date="2021-03" db="EMBL/GenBank/DDBJ databases">
        <title>Comparative genomics and phylogenomic investigation of the class Geoglossomycetes provide insights into ecological specialization and systematics.</title>
        <authorList>
            <person name="Melie T."/>
            <person name="Pirro S."/>
            <person name="Miller A.N."/>
            <person name="Quandt A."/>
        </authorList>
    </citation>
    <scope>NUCLEOTIDE SEQUENCE</scope>
    <source>
        <strain evidence="11">CAQ_001_2017</strain>
    </source>
</reference>
<evidence type="ECO:0000256" key="7">
    <source>
        <dbReference type="ARBA" id="ARBA00022833"/>
    </source>
</evidence>
<evidence type="ECO:0000259" key="10">
    <source>
        <dbReference type="PROSITE" id="PS50089"/>
    </source>
</evidence>
<keyword evidence="12" id="KW-1185">Reference proteome</keyword>
<evidence type="ECO:0000256" key="4">
    <source>
        <dbReference type="ARBA" id="ARBA00022771"/>
    </source>
</evidence>
<comment type="similarity">
    <text evidence="1">Belongs to the SNF2/RAD54 helicase family.</text>
</comment>
<dbReference type="InterPro" id="IPR050628">
    <property type="entry name" value="SNF2_RAD54_helicase_TF"/>
</dbReference>
<feature type="non-terminal residue" evidence="11">
    <location>
        <position position="285"/>
    </location>
</feature>
<keyword evidence="4 9" id="KW-0863">Zinc-finger</keyword>
<dbReference type="SUPFAM" id="SSF57850">
    <property type="entry name" value="RING/U-box"/>
    <property type="match status" value="1"/>
</dbReference>
<evidence type="ECO:0000256" key="6">
    <source>
        <dbReference type="ARBA" id="ARBA00022806"/>
    </source>
</evidence>
<feature type="domain" description="RING-type" evidence="10">
    <location>
        <begin position="139"/>
        <end position="184"/>
    </location>
</feature>
<dbReference type="GO" id="GO:0005634">
    <property type="term" value="C:nucleus"/>
    <property type="evidence" value="ECO:0007669"/>
    <property type="project" value="TreeGrafter"/>
</dbReference>
<evidence type="ECO:0000256" key="3">
    <source>
        <dbReference type="ARBA" id="ARBA00022741"/>
    </source>
</evidence>
<dbReference type="PROSITE" id="PS50089">
    <property type="entry name" value="ZF_RING_2"/>
    <property type="match status" value="1"/>
</dbReference>
<dbReference type="GO" id="GO:0008094">
    <property type="term" value="F:ATP-dependent activity, acting on DNA"/>
    <property type="evidence" value="ECO:0007669"/>
    <property type="project" value="TreeGrafter"/>
</dbReference>
<dbReference type="InterPro" id="IPR001841">
    <property type="entry name" value="Znf_RING"/>
</dbReference>
<dbReference type="PANTHER" id="PTHR45626:SF22">
    <property type="entry name" value="DNA REPAIR PROTEIN RAD5"/>
    <property type="match status" value="1"/>
</dbReference>
<keyword evidence="6" id="KW-0347">Helicase</keyword>
<keyword evidence="7" id="KW-0862">Zinc</keyword>
<evidence type="ECO:0000256" key="8">
    <source>
        <dbReference type="ARBA" id="ARBA00022840"/>
    </source>
</evidence>
<dbReference type="GO" id="GO:0008270">
    <property type="term" value="F:zinc ion binding"/>
    <property type="evidence" value="ECO:0007669"/>
    <property type="project" value="UniProtKB-KW"/>
</dbReference>
<keyword evidence="2" id="KW-0479">Metal-binding</keyword>
<dbReference type="InterPro" id="IPR027417">
    <property type="entry name" value="P-loop_NTPase"/>
</dbReference>
<dbReference type="InterPro" id="IPR018957">
    <property type="entry name" value="Znf_C3HC4_RING-type"/>
</dbReference>
<dbReference type="GO" id="GO:0004386">
    <property type="term" value="F:helicase activity"/>
    <property type="evidence" value="ECO:0007669"/>
    <property type="project" value="UniProtKB-KW"/>
</dbReference>
<evidence type="ECO:0000256" key="1">
    <source>
        <dbReference type="ARBA" id="ARBA00007025"/>
    </source>
</evidence>
<dbReference type="InterPro" id="IPR049730">
    <property type="entry name" value="SNF2/RAD54-like_C"/>
</dbReference>
<keyword evidence="3" id="KW-0547">Nucleotide-binding</keyword>
<evidence type="ECO:0000313" key="11">
    <source>
        <dbReference type="EMBL" id="KAH0559834.1"/>
    </source>
</evidence>
<accession>A0A9P8LCI5</accession>
<dbReference type="GO" id="GO:0006281">
    <property type="term" value="P:DNA repair"/>
    <property type="evidence" value="ECO:0007669"/>
    <property type="project" value="TreeGrafter"/>
</dbReference>
<dbReference type="EMBL" id="JAGHQM010000510">
    <property type="protein sequence ID" value="KAH0559834.1"/>
    <property type="molecule type" value="Genomic_DNA"/>
</dbReference>
<dbReference type="InterPro" id="IPR013083">
    <property type="entry name" value="Znf_RING/FYVE/PHD"/>
</dbReference>
<dbReference type="CDD" id="cd16572">
    <property type="entry name" value="RING-HC_SpRad8-like"/>
    <property type="match status" value="1"/>
</dbReference>
<evidence type="ECO:0000313" key="12">
    <source>
        <dbReference type="Proteomes" id="UP000750711"/>
    </source>
</evidence>
<protein>
    <submittedName>
        <fullName evidence="11">DNA repair protein rad5</fullName>
    </submittedName>
</protein>
<dbReference type="GO" id="GO:0005524">
    <property type="term" value="F:ATP binding"/>
    <property type="evidence" value="ECO:0007669"/>
    <property type="project" value="UniProtKB-KW"/>
</dbReference>